<dbReference type="Gene3D" id="3.50.50.60">
    <property type="entry name" value="FAD/NAD(P)-binding domain"/>
    <property type="match status" value="1"/>
</dbReference>
<dbReference type="KEGG" id="nst:Nstercoris_02302"/>
<comment type="similarity">
    <text evidence="2 6">Belongs to the GMC oxidoreductase family.</text>
</comment>
<dbReference type="PANTHER" id="PTHR11552">
    <property type="entry name" value="GLUCOSE-METHANOL-CHOLINE GMC OXIDOREDUCTASE"/>
    <property type="match status" value="1"/>
</dbReference>
<keyword evidence="9" id="KW-0614">Plasmid</keyword>
<name>A0A4Y1YS94_9PROT</name>
<evidence type="ECO:0000256" key="2">
    <source>
        <dbReference type="ARBA" id="ARBA00010790"/>
    </source>
</evidence>
<evidence type="ECO:0000256" key="5">
    <source>
        <dbReference type="PIRSR" id="PIRSR000137-2"/>
    </source>
</evidence>
<evidence type="ECO:0000256" key="3">
    <source>
        <dbReference type="ARBA" id="ARBA00022630"/>
    </source>
</evidence>
<dbReference type="InterPro" id="IPR000172">
    <property type="entry name" value="GMC_OxRdtase_N"/>
</dbReference>
<sequence>MSTQVINLRTSFRYIIIGAGSAGCVLADRLSHDPDNQVLVLEAGGRDISALIHIPGGLRRLSCTPAYKWEYYTEPQTELNGRRLYWPRGKVLGGSSSINAMCYVRGQRYDFDSWLNQGNKGWGFDDVLPYFKRSEDQQRGENSFHGIGGPLSVKDLTDLNALSKIFVSACISKGIPFNPDFNGETQLGVGYYQVTQRRSRRCSTAVAFLHPAIQRPNLTVKTRCFVESIAIDNNRAVGVWYKADGRRYYARCDGEVIVSCGTINSPQILMLSGIGDPIELGKVGIPTKHKLVGVGKNLQDHLNISILHKSRSKLTYDLNLFEEVKAMLRYAFTGRGPAVSNAAEAGAFLMSTYTSGSEPDIQMHFVPAQLENHGRSKMSGHGYTLHACHLKPSSRGKIRLRSSIVTEPPAIEANYLQEPTDLRVMLEALKRSIDILNASEFDLVRHQDSSRMITSFDDDSLISYIRAHAETIYHPVGTCRMGNDLDAVVDSNLRVHGLTGLRVVDASVMPTIVSGNTNAATIMIAEKASDMILRK</sequence>
<dbReference type="Pfam" id="PF00732">
    <property type="entry name" value="GMC_oxred_N"/>
    <property type="match status" value="1"/>
</dbReference>
<accession>A0A4Y1YS94</accession>
<evidence type="ECO:0000256" key="4">
    <source>
        <dbReference type="ARBA" id="ARBA00022827"/>
    </source>
</evidence>
<geneLocation type="plasmid" evidence="10">
    <name>1 dna</name>
</geneLocation>
<evidence type="ECO:0000313" key="9">
    <source>
        <dbReference type="EMBL" id="BBL36023.1"/>
    </source>
</evidence>
<dbReference type="Proteomes" id="UP000316473">
    <property type="component" value="Plasmid plasmid 1"/>
</dbReference>
<evidence type="ECO:0000259" key="8">
    <source>
        <dbReference type="PROSITE" id="PS00624"/>
    </source>
</evidence>
<dbReference type="InterPro" id="IPR007867">
    <property type="entry name" value="GMC_OxRtase_C"/>
</dbReference>
<evidence type="ECO:0000256" key="6">
    <source>
        <dbReference type="RuleBase" id="RU003968"/>
    </source>
</evidence>
<dbReference type="PANTHER" id="PTHR11552:SF147">
    <property type="entry name" value="CHOLINE DEHYDROGENASE, MITOCHONDRIAL"/>
    <property type="match status" value="1"/>
</dbReference>
<dbReference type="GO" id="GO:0050660">
    <property type="term" value="F:flavin adenine dinucleotide binding"/>
    <property type="evidence" value="ECO:0007669"/>
    <property type="project" value="InterPro"/>
</dbReference>
<keyword evidence="3 6" id="KW-0285">Flavoprotein</keyword>
<organism evidence="9 10">
    <name type="scientific">Nitrosomonas stercoris</name>
    <dbReference type="NCBI Taxonomy" id="1444684"/>
    <lineage>
        <taxon>Bacteria</taxon>
        <taxon>Pseudomonadati</taxon>
        <taxon>Pseudomonadota</taxon>
        <taxon>Betaproteobacteria</taxon>
        <taxon>Nitrosomonadales</taxon>
        <taxon>Nitrosomonadaceae</taxon>
        <taxon>Nitrosomonas</taxon>
    </lineage>
</organism>
<dbReference type="PROSITE" id="PS00624">
    <property type="entry name" value="GMC_OXRED_2"/>
    <property type="match status" value="1"/>
</dbReference>
<dbReference type="SUPFAM" id="SSF54373">
    <property type="entry name" value="FAD-linked reductases, C-terminal domain"/>
    <property type="match status" value="1"/>
</dbReference>
<feature type="binding site" evidence="5">
    <location>
        <position position="226"/>
    </location>
    <ligand>
        <name>FAD</name>
        <dbReference type="ChEBI" id="CHEBI:57692"/>
    </ligand>
</feature>
<feature type="domain" description="Glucose-methanol-choline oxidoreductase N-terminal" evidence="7">
    <location>
        <begin position="89"/>
        <end position="112"/>
    </location>
</feature>
<proteinExistence type="inferred from homology"/>
<dbReference type="AlphaFoldDB" id="A0A4Y1YS94"/>
<evidence type="ECO:0000259" key="7">
    <source>
        <dbReference type="PROSITE" id="PS00623"/>
    </source>
</evidence>
<dbReference type="InterPro" id="IPR036188">
    <property type="entry name" value="FAD/NAD-bd_sf"/>
</dbReference>
<dbReference type="InterPro" id="IPR012132">
    <property type="entry name" value="GMC_OxRdtase"/>
</dbReference>
<dbReference type="PIRSF" id="PIRSF000137">
    <property type="entry name" value="Alcohol_oxidase"/>
    <property type="match status" value="1"/>
</dbReference>
<dbReference type="Gene3D" id="3.30.560.10">
    <property type="entry name" value="Glucose Oxidase, domain 3"/>
    <property type="match status" value="1"/>
</dbReference>
<dbReference type="SUPFAM" id="SSF51905">
    <property type="entry name" value="FAD/NAD(P)-binding domain"/>
    <property type="match status" value="1"/>
</dbReference>
<dbReference type="Pfam" id="PF05199">
    <property type="entry name" value="GMC_oxred_C"/>
    <property type="match status" value="1"/>
</dbReference>
<dbReference type="EMBL" id="AP019756">
    <property type="protein sequence ID" value="BBL36023.1"/>
    <property type="molecule type" value="Genomic_DNA"/>
</dbReference>
<evidence type="ECO:0000256" key="1">
    <source>
        <dbReference type="ARBA" id="ARBA00001974"/>
    </source>
</evidence>
<feature type="domain" description="Glucose-methanol-choline oxidoreductase N-terminal" evidence="8">
    <location>
        <begin position="261"/>
        <end position="275"/>
    </location>
</feature>
<dbReference type="PROSITE" id="PS00623">
    <property type="entry name" value="GMC_OXRED_1"/>
    <property type="match status" value="1"/>
</dbReference>
<reference evidence="9 10" key="1">
    <citation type="submission" date="2019-06" db="EMBL/GenBank/DDBJ databases">
        <title>Nitrosomonas stercoris KYUHI-S whole genome shotgun sequence.</title>
        <authorList>
            <person name="Nakagawa T."/>
            <person name="Tsuchiya Y."/>
            <person name="Takahashi R."/>
        </authorList>
    </citation>
    <scope>NUCLEOTIDE SEQUENCE [LARGE SCALE GENOMIC DNA]</scope>
    <source>
        <strain evidence="9 10">KYUHI-S</strain>
        <plasmid evidence="10">1 dna</plasmid>
    </source>
</reference>
<evidence type="ECO:0000313" key="10">
    <source>
        <dbReference type="Proteomes" id="UP000316473"/>
    </source>
</evidence>
<keyword evidence="4 5" id="KW-0274">FAD</keyword>
<feature type="binding site" evidence="5">
    <location>
        <position position="91"/>
    </location>
    <ligand>
        <name>FAD</name>
        <dbReference type="ChEBI" id="CHEBI:57692"/>
    </ligand>
</feature>
<comment type="cofactor">
    <cofactor evidence="1 5">
        <name>FAD</name>
        <dbReference type="ChEBI" id="CHEBI:57692"/>
    </cofactor>
</comment>
<protein>
    <submittedName>
        <fullName evidence="9">Alcohol dehydrogenase [acceptor]</fullName>
    </submittedName>
</protein>
<gene>
    <name evidence="9" type="ORF">Nstercoris_02302</name>
</gene>
<keyword evidence="10" id="KW-1185">Reference proteome</keyword>
<dbReference type="GO" id="GO:0016614">
    <property type="term" value="F:oxidoreductase activity, acting on CH-OH group of donors"/>
    <property type="evidence" value="ECO:0007669"/>
    <property type="project" value="InterPro"/>
</dbReference>